<dbReference type="Proteomes" id="UP000178254">
    <property type="component" value="Unassembled WGS sequence"/>
</dbReference>
<organism evidence="3 4">
    <name type="scientific">Candidatus Magasanikbacteria bacterium RIFOXYD2_FULL_41_14</name>
    <dbReference type="NCBI Taxonomy" id="1798709"/>
    <lineage>
        <taxon>Bacteria</taxon>
        <taxon>Candidatus Magasanikiibacteriota</taxon>
    </lineage>
</organism>
<keyword evidence="1" id="KW-0328">Glycosyltransferase</keyword>
<evidence type="ECO:0008006" key="5">
    <source>
        <dbReference type="Google" id="ProtNLM"/>
    </source>
</evidence>
<gene>
    <name evidence="3" type="ORF">A2538_01360</name>
</gene>
<reference evidence="3 4" key="1">
    <citation type="journal article" date="2016" name="Nat. Commun.">
        <title>Thousands of microbial genomes shed light on interconnected biogeochemical processes in an aquifer system.</title>
        <authorList>
            <person name="Anantharaman K."/>
            <person name="Brown C.T."/>
            <person name="Hug L.A."/>
            <person name="Sharon I."/>
            <person name="Castelle C.J."/>
            <person name="Probst A.J."/>
            <person name="Thomas B.C."/>
            <person name="Singh A."/>
            <person name="Wilkins M.J."/>
            <person name="Karaoz U."/>
            <person name="Brodie E.L."/>
            <person name="Williams K.H."/>
            <person name="Hubbard S.S."/>
            <person name="Banfield J.F."/>
        </authorList>
    </citation>
    <scope>NUCLEOTIDE SEQUENCE [LARGE SCALE GENOMIC DNA]</scope>
</reference>
<name>A0A1F6PGW7_9BACT</name>
<dbReference type="CDD" id="cd06533">
    <property type="entry name" value="Glyco_transf_WecG_TagA"/>
    <property type="match status" value="1"/>
</dbReference>
<dbReference type="NCBIfam" id="TIGR00696">
    <property type="entry name" value="wecG_tagA_cpsF"/>
    <property type="match status" value="1"/>
</dbReference>
<proteinExistence type="predicted"/>
<dbReference type="PANTHER" id="PTHR34136">
    <property type="match status" value="1"/>
</dbReference>
<sequence length="273" mass="30494">MPQILGVKIDSVIKTEARQQAEIFLLGNGQKKIFTPNPEMLVLAQKDAEFKNILNSGDLNLCDGFGIQLVSGFKIKRLTGVDFVLDLCGLAEVLGKSVFLLGTGDDEVLNQAVEKLHAQFPQLKIVGTDVGPEITLSFPRKRESSGHTRTLDPRFHGDDSVADGWVIDDTTNQTVINIINQTKPDIIFVAFGQVKQEKWINEFLPKLPSVKIAMGVGGSLDYISGHVSRAPLFFRQIGLEWVYRLAREPKRFGRIFNATVKFLYFYVRKSIKA</sequence>
<dbReference type="InterPro" id="IPR004629">
    <property type="entry name" value="WecG_TagA_CpsF"/>
</dbReference>
<dbReference type="AlphaFoldDB" id="A0A1F6PGW7"/>
<accession>A0A1F6PGW7</accession>
<evidence type="ECO:0000256" key="1">
    <source>
        <dbReference type="ARBA" id="ARBA00022676"/>
    </source>
</evidence>
<dbReference type="STRING" id="1798709.A2538_01360"/>
<protein>
    <recommendedName>
        <fullName evidence="5">Glycosyltransferase</fullName>
    </recommendedName>
</protein>
<comment type="caution">
    <text evidence="3">The sequence shown here is derived from an EMBL/GenBank/DDBJ whole genome shotgun (WGS) entry which is preliminary data.</text>
</comment>
<evidence type="ECO:0000313" key="3">
    <source>
        <dbReference type="EMBL" id="OGH95233.1"/>
    </source>
</evidence>
<dbReference type="GO" id="GO:0016758">
    <property type="term" value="F:hexosyltransferase activity"/>
    <property type="evidence" value="ECO:0007669"/>
    <property type="project" value="TreeGrafter"/>
</dbReference>
<evidence type="ECO:0000256" key="2">
    <source>
        <dbReference type="ARBA" id="ARBA00022679"/>
    </source>
</evidence>
<evidence type="ECO:0000313" key="4">
    <source>
        <dbReference type="Proteomes" id="UP000178254"/>
    </source>
</evidence>
<keyword evidence="2" id="KW-0808">Transferase</keyword>
<dbReference type="EMBL" id="MFRE01000001">
    <property type="protein sequence ID" value="OGH95233.1"/>
    <property type="molecule type" value="Genomic_DNA"/>
</dbReference>
<dbReference type="PANTHER" id="PTHR34136:SF1">
    <property type="entry name" value="UDP-N-ACETYL-D-MANNOSAMINURONIC ACID TRANSFERASE"/>
    <property type="match status" value="1"/>
</dbReference>
<dbReference type="Pfam" id="PF03808">
    <property type="entry name" value="Glyco_tran_WecG"/>
    <property type="match status" value="1"/>
</dbReference>